<evidence type="ECO:0000313" key="9">
    <source>
        <dbReference type="EMBL" id="QAT17589.1"/>
    </source>
</evidence>
<gene>
    <name evidence="9" type="ORF">BU251_07590</name>
</gene>
<comment type="subcellular location">
    <subcellularLocation>
        <location evidence="1">Cell membrane</location>
        <topology evidence="1">Single-pass membrane protein</topology>
    </subcellularLocation>
    <subcellularLocation>
        <location evidence="7">Cell membrane</location>
        <topology evidence="7">Single-pass type II membrane protein</topology>
    </subcellularLocation>
</comment>
<evidence type="ECO:0000256" key="1">
    <source>
        <dbReference type="ARBA" id="ARBA00004162"/>
    </source>
</evidence>
<dbReference type="Proteomes" id="UP000287243">
    <property type="component" value="Chromosome"/>
</dbReference>
<evidence type="ECO:0000256" key="7">
    <source>
        <dbReference type="RuleBase" id="RU003879"/>
    </source>
</evidence>
<evidence type="ECO:0000256" key="4">
    <source>
        <dbReference type="ARBA" id="ARBA00022692"/>
    </source>
</evidence>
<dbReference type="PANTHER" id="PTHR30558:SF3">
    <property type="entry name" value="BIOPOLYMER TRANSPORT PROTEIN EXBD-RELATED"/>
    <property type="match status" value="1"/>
</dbReference>
<accession>A0A410P5Y9</accession>
<dbReference type="GO" id="GO:0005886">
    <property type="term" value="C:plasma membrane"/>
    <property type="evidence" value="ECO:0007669"/>
    <property type="project" value="UniProtKB-SubCell"/>
</dbReference>
<protein>
    <submittedName>
        <fullName evidence="9">Biopolymer transport protein ExbD/TolR</fullName>
    </submittedName>
</protein>
<evidence type="ECO:0000256" key="5">
    <source>
        <dbReference type="ARBA" id="ARBA00022989"/>
    </source>
</evidence>
<keyword evidence="10" id="KW-1185">Reference proteome</keyword>
<keyword evidence="7" id="KW-0653">Protein transport</keyword>
<dbReference type="PANTHER" id="PTHR30558">
    <property type="entry name" value="EXBD MEMBRANE COMPONENT OF PMF-DRIVEN MACROMOLECULE IMPORT SYSTEM"/>
    <property type="match status" value="1"/>
</dbReference>
<keyword evidence="7" id="KW-0813">Transport</keyword>
<evidence type="ECO:0000256" key="3">
    <source>
        <dbReference type="ARBA" id="ARBA00022475"/>
    </source>
</evidence>
<dbReference type="OrthoDB" id="9798629at2"/>
<name>A0A410P5Y9_VELA1</name>
<sequence>MKIAPTRKYMFNLESVAMTDIVLNMFIFFFISFSLLYTFNPTKDKVIKVNLPSAKHVMNPGSPGGYVTIVLSGEGPLYLEGEVVTYKELEDRLMQKKAAEPGMTVIIQVDRLAPFKNVVRVLDVLNGLGIERLRIAAQQEK</sequence>
<feature type="transmembrane region" description="Helical" evidence="8">
    <location>
        <begin position="21"/>
        <end position="39"/>
    </location>
</feature>
<reference evidence="9 10" key="1">
    <citation type="submission" date="2017-01" db="EMBL/GenBank/DDBJ databases">
        <title>First insights into the biology of 'candidatus Vampirococcus archaeovorus'.</title>
        <authorList>
            <person name="Kizina J."/>
            <person name="Jordan S."/>
            <person name="Stueber K."/>
            <person name="Reinhardt R."/>
            <person name="Harder J."/>
        </authorList>
    </citation>
    <scope>NUCLEOTIDE SEQUENCE [LARGE SCALE GENOMIC DNA]</scope>
    <source>
        <strain evidence="9 10">LiM</strain>
    </source>
</reference>
<dbReference type="Gene3D" id="3.30.420.270">
    <property type="match status" value="1"/>
</dbReference>
<dbReference type="RefSeq" id="WP_128700480.1">
    <property type="nucleotide sequence ID" value="NZ_CP019384.1"/>
</dbReference>
<evidence type="ECO:0000256" key="6">
    <source>
        <dbReference type="ARBA" id="ARBA00023136"/>
    </source>
</evidence>
<dbReference type="GO" id="GO:0015031">
    <property type="term" value="P:protein transport"/>
    <property type="evidence" value="ECO:0007669"/>
    <property type="project" value="UniProtKB-KW"/>
</dbReference>
<dbReference type="Pfam" id="PF02472">
    <property type="entry name" value="ExbD"/>
    <property type="match status" value="1"/>
</dbReference>
<dbReference type="InterPro" id="IPR003400">
    <property type="entry name" value="ExbD"/>
</dbReference>
<evidence type="ECO:0000256" key="2">
    <source>
        <dbReference type="ARBA" id="ARBA00005811"/>
    </source>
</evidence>
<keyword evidence="5 8" id="KW-1133">Transmembrane helix</keyword>
<comment type="similarity">
    <text evidence="2 7">Belongs to the ExbD/TolR family.</text>
</comment>
<keyword evidence="3" id="KW-1003">Cell membrane</keyword>
<dbReference type="GO" id="GO:0022857">
    <property type="term" value="F:transmembrane transporter activity"/>
    <property type="evidence" value="ECO:0007669"/>
    <property type="project" value="InterPro"/>
</dbReference>
<evidence type="ECO:0000313" key="10">
    <source>
        <dbReference type="Proteomes" id="UP000287243"/>
    </source>
</evidence>
<dbReference type="AlphaFoldDB" id="A0A410P5Y9"/>
<keyword evidence="6 8" id="KW-0472">Membrane</keyword>
<keyword evidence="4 7" id="KW-0812">Transmembrane</keyword>
<proteinExistence type="inferred from homology"/>
<organism evidence="9 10">
    <name type="scientific">Velamenicoccus archaeovorus</name>
    <dbReference type="NCBI Taxonomy" id="1930593"/>
    <lineage>
        <taxon>Bacteria</taxon>
        <taxon>Pseudomonadati</taxon>
        <taxon>Candidatus Omnitrophota</taxon>
        <taxon>Candidatus Velamenicoccus</taxon>
    </lineage>
</organism>
<evidence type="ECO:0000256" key="8">
    <source>
        <dbReference type="SAM" id="Phobius"/>
    </source>
</evidence>
<dbReference type="EMBL" id="CP019384">
    <property type="protein sequence ID" value="QAT17589.1"/>
    <property type="molecule type" value="Genomic_DNA"/>
</dbReference>
<dbReference type="KEGG" id="vai:BU251_07590"/>